<evidence type="ECO:0000313" key="5">
    <source>
        <dbReference type="WBParaSite" id="maker-uti_cns_0008530-snap-gene-0.3-mRNA-1"/>
    </source>
</evidence>
<feature type="region of interest" description="Disordered" evidence="2">
    <location>
        <begin position="95"/>
        <end position="266"/>
    </location>
</feature>
<protein>
    <submittedName>
        <fullName evidence="5">PDZ domain-containing protein</fullName>
    </submittedName>
</protein>
<dbReference type="InterPro" id="IPR001478">
    <property type="entry name" value="PDZ"/>
</dbReference>
<dbReference type="PROSITE" id="PS50297">
    <property type="entry name" value="ANK_REP_REGION"/>
    <property type="match status" value="3"/>
</dbReference>
<dbReference type="Pfam" id="PF12796">
    <property type="entry name" value="Ank_2"/>
    <property type="match status" value="2"/>
</dbReference>
<dbReference type="GO" id="GO:0043197">
    <property type="term" value="C:dendritic spine"/>
    <property type="evidence" value="ECO:0007669"/>
    <property type="project" value="TreeGrafter"/>
</dbReference>
<feature type="region of interest" description="Disordered" evidence="2">
    <location>
        <begin position="1"/>
        <end position="31"/>
    </location>
</feature>
<dbReference type="SMART" id="SM00248">
    <property type="entry name" value="ANK"/>
    <property type="match status" value="4"/>
</dbReference>
<dbReference type="InterPro" id="IPR036770">
    <property type="entry name" value="Ankyrin_rpt-contain_sf"/>
</dbReference>
<dbReference type="SUPFAM" id="SSF50156">
    <property type="entry name" value="PDZ domain-like"/>
    <property type="match status" value="1"/>
</dbReference>
<feature type="repeat" description="ANK" evidence="1">
    <location>
        <begin position="685"/>
        <end position="717"/>
    </location>
</feature>
<dbReference type="WBParaSite" id="maker-uti_cns_0008530-snap-gene-0.3-mRNA-1">
    <property type="protein sequence ID" value="maker-uti_cns_0008530-snap-gene-0.3-mRNA-1"/>
    <property type="gene ID" value="maker-uti_cns_0008530-snap-gene-0.3"/>
</dbReference>
<name>A0A1I8HXG5_9PLAT</name>
<dbReference type="PROSITE" id="PS50106">
    <property type="entry name" value="PDZ"/>
    <property type="match status" value="1"/>
</dbReference>
<feature type="compositionally biased region" description="Polar residues" evidence="2">
    <location>
        <begin position="47"/>
        <end position="65"/>
    </location>
</feature>
<evidence type="ECO:0000313" key="4">
    <source>
        <dbReference type="Proteomes" id="UP000095280"/>
    </source>
</evidence>
<dbReference type="InterPro" id="IPR036034">
    <property type="entry name" value="PDZ_sf"/>
</dbReference>
<keyword evidence="4" id="KW-1185">Reference proteome</keyword>
<dbReference type="Proteomes" id="UP000095280">
    <property type="component" value="Unplaced"/>
</dbReference>
<feature type="compositionally biased region" description="Polar residues" evidence="2">
    <location>
        <begin position="215"/>
        <end position="235"/>
    </location>
</feature>
<dbReference type="AlphaFoldDB" id="A0A1I8HXG5"/>
<dbReference type="Gene3D" id="3.10.20.90">
    <property type="entry name" value="Phosphatidylinositol 3-kinase Catalytic Subunit, Chain A, domain 1"/>
    <property type="match status" value="1"/>
</dbReference>
<feature type="region of interest" description="Disordered" evidence="2">
    <location>
        <begin position="387"/>
        <end position="423"/>
    </location>
</feature>
<proteinExistence type="predicted"/>
<organism evidence="4 5">
    <name type="scientific">Macrostomum lignano</name>
    <dbReference type="NCBI Taxonomy" id="282301"/>
    <lineage>
        <taxon>Eukaryota</taxon>
        <taxon>Metazoa</taxon>
        <taxon>Spiralia</taxon>
        <taxon>Lophotrochozoa</taxon>
        <taxon>Platyhelminthes</taxon>
        <taxon>Rhabditophora</taxon>
        <taxon>Macrostomorpha</taxon>
        <taxon>Macrostomida</taxon>
        <taxon>Macrostomidae</taxon>
        <taxon>Macrostomum</taxon>
    </lineage>
</organism>
<dbReference type="Pfam" id="PF00595">
    <property type="entry name" value="PDZ"/>
    <property type="match status" value="1"/>
</dbReference>
<reference evidence="5" key="1">
    <citation type="submission" date="2016-11" db="UniProtKB">
        <authorList>
            <consortium name="WormBaseParasite"/>
        </authorList>
    </citation>
    <scope>IDENTIFICATION</scope>
</reference>
<feature type="region of interest" description="Disordered" evidence="2">
    <location>
        <begin position="1009"/>
        <end position="1090"/>
    </location>
</feature>
<dbReference type="PROSITE" id="PS50088">
    <property type="entry name" value="ANK_REPEAT"/>
    <property type="match status" value="3"/>
</dbReference>
<sequence length="1173" mass="126643">MQHPPSTLDAYNSKHSSRTQQRSYESPKKEAAKHYYVLDTSAAHGQLSKQSLGSHLSKSTANVAQPQAPRHRKAIQEDTYQPIVKAIEIKQGKLFVETAPMPSRKPTQESSSSVRRTSSNESSSSSSLHRRPRVQKRPSFGSTFVEVTKEDPERSRSKAEQLAAAAPKSHGRGSDYMYISDEQLKQQRAQRGAGDYTTLPKKSGHQHQHSRQSSDGSYHSQQAMSDTQQQLSSQDIYGRRIPIRTVSKSESGRYIDPSADDGMSIDIDRASDLNSSLYSDPVGSSPSASQVAAMKKPKSILKKPKSKEQQLTRNKSSDFIFSYENPTILATFDAAEDLTVSTRPKKEASIPTFEEENLKAKMTRYFSYDELSTVGLGASNEAAEEAATAFRHHAKTPSNSVSDSGVSSLATPRTNTSGAAPASAAAVDESVSADMTDQQTAPAATVYIRVTVPEVNRQKCMQFQLSDSIHLAKQAVLLELGGDLKDPWNYGLYCPPTSGKAGKFLQDERPMKDYPLAGPIGYLELKYKRRIYRTQAVNAAKLKKLHTRSCLKQFLDYVRQNDTARVNKWVNKGLDPNFHCKDSGETPLTTAVSLPKPRAMIMALCAGGAHLDFRESKEAMTPLHKAAIYGNLEAIITLLDLGQSPNCVDPRGLTPLYNTTVHDTRANCAERLLYDHSILGVCDDQGLQEIHQACKFGRLQHLQCLINYGADLNATTKNGNTPLHICGFMNQTECAKLLLFRGAGRARPNLQDQTAYQVAVVACHEAVAEVIRDFNDDEARPIRDAPKFNTGRRSSIPTLRNQRWGSMSNLGGGPDSQGGAQTQMMMRRMQLGQSSVPATLGAAASESVGCLVSAANAEGASFGLGLPRRGLALELQAVRPLSSTPAPSQQQLLADDQQPVSHSNRTVVLQRGPRGFGFVLRGAKAGSNASPTGAVPEFRPSSLIPGLQYLEEVEAGSPAYRAGLRSGDYILAINDTDVRSASHETCVRLIKESPGEILALQVVTVMKKAPASDRRASMTSSRVSVDQADQDAVSLSGSSTTDAQSQSGGGGVNFPYRLATVHSPKTLTQQQQQQQVQPSPPNHQPPSISAAPKIYEDEADIRRKLHQNLSSSGGSATSGSTGTAAASSSSVRGVSSFFNSSSSGQQQRALKPAAPPPPTRAVPIASAAAAAAT</sequence>
<feature type="compositionally biased region" description="Basic and acidic residues" evidence="2">
    <location>
        <begin position="147"/>
        <end position="159"/>
    </location>
</feature>
<dbReference type="CDD" id="cd17091">
    <property type="entry name" value="FERM_F0_SHANK"/>
    <property type="match status" value="1"/>
</dbReference>
<dbReference type="GO" id="GO:0014069">
    <property type="term" value="C:postsynaptic density"/>
    <property type="evidence" value="ECO:0007669"/>
    <property type="project" value="TreeGrafter"/>
</dbReference>
<keyword evidence="1" id="KW-0040">ANK repeat</keyword>
<feature type="compositionally biased region" description="Low complexity" evidence="2">
    <location>
        <begin position="110"/>
        <end position="127"/>
    </location>
</feature>
<feature type="region of interest" description="Disordered" evidence="2">
    <location>
        <begin position="46"/>
        <end position="79"/>
    </location>
</feature>
<dbReference type="PANTHER" id="PTHR24135">
    <property type="entry name" value="SH3 AND MULTIPLE ANKYRIN REPEAT DOMAINS PROTEIN"/>
    <property type="match status" value="1"/>
</dbReference>
<dbReference type="InterPro" id="IPR002110">
    <property type="entry name" value="Ankyrin_rpt"/>
</dbReference>
<feature type="domain" description="PDZ" evidence="3">
    <location>
        <begin position="906"/>
        <end position="997"/>
    </location>
</feature>
<feature type="compositionally biased region" description="Low complexity" evidence="2">
    <location>
        <begin position="1161"/>
        <end position="1173"/>
    </location>
</feature>
<dbReference type="GO" id="GO:0030160">
    <property type="term" value="F:synaptic receptor adaptor activity"/>
    <property type="evidence" value="ECO:0007669"/>
    <property type="project" value="TreeGrafter"/>
</dbReference>
<dbReference type="Gene3D" id="1.25.40.20">
    <property type="entry name" value="Ankyrin repeat-containing domain"/>
    <property type="match status" value="2"/>
</dbReference>
<feature type="compositionally biased region" description="Polar residues" evidence="2">
    <location>
        <begin position="9"/>
        <end position="24"/>
    </location>
</feature>
<feature type="repeat" description="ANK" evidence="1">
    <location>
        <begin position="618"/>
        <end position="650"/>
    </location>
</feature>
<dbReference type="GO" id="GO:0035255">
    <property type="term" value="F:ionotropic glutamate receptor binding"/>
    <property type="evidence" value="ECO:0007669"/>
    <property type="project" value="TreeGrafter"/>
</dbReference>
<feature type="region of interest" description="Disordered" evidence="2">
    <location>
        <begin position="1108"/>
        <end position="1173"/>
    </location>
</feature>
<feature type="region of interest" description="Disordered" evidence="2">
    <location>
        <begin position="882"/>
        <end position="901"/>
    </location>
</feature>
<evidence type="ECO:0000256" key="2">
    <source>
        <dbReference type="SAM" id="MobiDB-lite"/>
    </source>
</evidence>
<dbReference type="CDD" id="cd06746">
    <property type="entry name" value="PDZ_SHANK1_3-like"/>
    <property type="match status" value="1"/>
</dbReference>
<dbReference type="InterPro" id="IPR051569">
    <property type="entry name" value="SHANK"/>
</dbReference>
<dbReference type="SUPFAM" id="SSF48403">
    <property type="entry name" value="Ankyrin repeat"/>
    <property type="match status" value="1"/>
</dbReference>
<dbReference type="Gene3D" id="2.30.42.10">
    <property type="match status" value="1"/>
</dbReference>
<feature type="compositionally biased region" description="Low complexity" evidence="2">
    <location>
        <begin position="1110"/>
        <end position="1152"/>
    </location>
</feature>
<feature type="repeat" description="ANK" evidence="1">
    <location>
        <begin position="718"/>
        <end position="743"/>
    </location>
</feature>
<accession>A0A1I8HXG5</accession>
<feature type="compositionally biased region" description="Polar residues" evidence="2">
    <location>
        <begin position="1033"/>
        <end position="1046"/>
    </location>
</feature>
<evidence type="ECO:0000256" key="1">
    <source>
        <dbReference type="PROSITE-ProRule" id="PRU00023"/>
    </source>
</evidence>
<feature type="compositionally biased region" description="Low complexity" evidence="2">
    <location>
        <begin position="398"/>
        <end position="408"/>
    </location>
</feature>
<dbReference type="GO" id="GO:0045211">
    <property type="term" value="C:postsynaptic membrane"/>
    <property type="evidence" value="ECO:0007669"/>
    <property type="project" value="TreeGrafter"/>
</dbReference>
<dbReference type="SMART" id="SM00228">
    <property type="entry name" value="PDZ"/>
    <property type="match status" value="1"/>
</dbReference>
<evidence type="ECO:0000259" key="3">
    <source>
        <dbReference type="PROSITE" id="PS50106"/>
    </source>
</evidence>
<dbReference type="PANTHER" id="PTHR24135:SF28">
    <property type="entry name" value="LD13733P"/>
    <property type="match status" value="1"/>
</dbReference>